<evidence type="ECO:0000256" key="2">
    <source>
        <dbReference type="PROSITE-ProRule" id="PRU00023"/>
    </source>
</evidence>
<dbReference type="EMBL" id="MIKF01000008">
    <property type="protein sequence ID" value="RTE84351.1"/>
    <property type="molecule type" value="Genomic_DNA"/>
</dbReference>
<dbReference type="InterPro" id="IPR000845">
    <property type="entry name" value="Nucleoside_phosphorylase_d"/>
</dbReference>
<sequence length="1259" mass="140509">MSEPAAEEYTIGWICALQEEYDTAHRMFDTKFEGPEAADPNDYNTYAFGRIHKHNVVIGCLPSGIYGTTPAACVAKDMVRSFPSLRFALMVGIGGGAPTPERDIRLGDVVVSKPQGELGGVIQYDLGKRLSDGKFKRTGQLNGPPPVLLGALPEVQRRHKDPSERHSLTKSLARMDGRREYSRPASDKLYRADSRHHGGKTCDECDSSSLIERPPRPSDQPIAIHYGTIASGNTVMKDAAERDRYAKDPALNVLCFEMEAAGLMNNFPCLVIRGICDYSDDHKNDEWHNYAALTAAAYARDLLGVVRPQKVAQQPAWAGKVESLLGEVSEEVKEVLHHQRTEEEENLLRWLSPIDHVKTQIDKARCRNPETKSCQWLFESPEFKQFLDENNKNLFCPGIPGAGKTVLASVVVGRLLKLRKGDEGNEHEKVGVAFVYFDFKQQSELVHFLGSILRQLAADHSSAIESIRKLHKECKNESRTLSTFEVRELLHSMAASFSKLYLVVDALDEGQQHVSDGLLSEIFDLQRKCGINIFATSRHIPAIEARFKGASILEVRACDEDIRHYVDNNMNKLPCFVRESPGLREEVKGGIIKAVDGMFLLATFHLNSLVGVRSARALRDALNRLPNPTGTNAYDQAYDLALDRIKGQVPKSRDLAIEVLSWVVCARVHLTIEGLQHALAVIVNSTHFDESNIPDMREVVSVCAGLVVVDQGREIVRLVHYTAQEYFERNQKQRLPDAQSYITTICLSYFSLDHFDSTHYLKGDPFYPYAAMNWGYHARETPVLLPVVLEFLRSKKIDGSAWLLANSAWGYASLPTGVTGLHCAAFFGISEAVKLLMDQDCVDRQKWSPLSWAAFNGQAEVVALLLNTSKVDAESKNLRSRTPLHLAAENGHSDVASLLLTEGGVDVNALDYCNSTPLHLAVKKGHDDAVQTLLNHGADSNVYDNDSTRPLTLAVREGHVTVMRQLLDKNQIGLDSMDDLGDGPIFADAVSAGSMAVVKLLMGEYKVNINSRDKKGRTPLSIALHMGHKNVASLLLADDRVDFVSRDSDGRTPLSYAAEKDNLAAVKFLLSKDGVDINSCDNTGRSALSWLAEASGRYSFLPKTHSGRLAIARLLIESGVKIDSRDNDGRTPLLEAACQLHYLAIDRRRIDLEVLHRDRACHHKRRTDSSFKARLDEERESAISMSKNCRDIFNLLVENGAHTKVTDKYGFSIDYYRDRELEFWAEERRNQDSPCLYCNSWWSSPMDVSVRTECFFSYF</sequence>
<proteinExistence type="predicted"/>
<keyword evidence="2" id="KW-0040">ANK repeat</keyword>
<evidence type="ECO:0000259" key="6">
    <source>
        <dbReference type="Pfam" id="PF24883"/>
    </source>
</evidence>
<evidence type="ECO:0000313" key="8">
    <source>
        <dbReference type="Proteomes" id="UP000287124"/>
    </source>
</evidence>
<dbReference type="SUPFAM" id="SSF53167">
    <property type="entry name" value="Purine and uridine phosphorylases"/>
    <property type="match status" value="1"/>
</dbReference>
<evidence type="ECO:0000259" key="4">
    <source>
        <dbReference type="Pfam" id="PF01048"/>
    </source>
</evidence>
<gene>
    <name evidence="7" type="ORF">BHE90_001156</name>
</gene>
<dbReference type="Pfam" id="PF22939">
    <property type="entry name" value="WHD_GPIID"/>
    <property type="match status" value="1"/>
</dbReference>
<dbReference type="InterPro" id="IPR027417">
    <property type="entry name" value="P-loop_NTPase"/>
</dbReference>
<dbReference type="Gene3D" id="3.40.50.300">
    <property type="entry name" value="P-loop containing nucleotide triphosphate hydrolases"/>
    <property type="match status" value="1"/>
</dbReference>
<dbReference type="PANTHER" id="PTHR46082:SF11">
    <property type="entry name" value="AAA+ ATPASE DOMAIN-CONTAINING PROTEIN-RELATED"/>
    <property type="match status" value="1"/>
</dbReference>
<dbReference type="PROSITE" id="PS50088">
    <property type="entry name" value="ANK_REPEAT"/>
    <property type="match status" value="3"/>
</dbReference>
<evidence type="ECO:0000256" key="1">
    <source>
        <dbReference type="ARBA" id="ARBA00022737"/>
    </source>
</evidence>
<dbReference type="SUPFAM" id="SSF48403">
    <property type="entry name" value="Ankyrin repeat"/>
    <property type="match status" value="1"/>
</dbReference>
<feature type="domain" description="GPI inositol-deacylase winged helix" evidence="5">
    <location>
        <begin position="651"/>
        <end position="731"/>
    </location>
</feature>
<dbReference type="InterPro" id="IPR036770">
    <property type="entry name" value="Ankyrin_rpt-contain_sf"/>
</dbReference>
<dbReference type="Proteomes" id="UP000287124">
    <property type="component" value="Unassembled WGS sequence"/>
</dbReference>
<dbReference type="Pfam" id="PF24883">
    <property type="entry name" value="NPHP3_N"/>
    <property type="match status" value="1"/>
</dbReference>
<feature type="repeat" description="ANK" evidence="2">
    <location>
        <begin position="879"/>
        <end position="912"/>
    </location>
</feature>
<dbReference type="InterPro" id="IPR053137">
    <property type="entry name" value="NLR-like"/>
</dbReference>
<dbReference type="PANTHER" id="PTHR46082">
    <property type="entry name" value="ATP/GTP-BINDING PROTEIN-RELATED"/>
    <property type="match status" value="1"/>
</dbReference>
<feature type="domain" description="Nephrocystin 3-like N-terminal" evidence="6">
    <location>
        <begin position="373"/>
        <end position="538"/>
    </location>
</feature>
<feature type="repeat" description="ANK" evidence="2">
    <location>
        <begin position="913"/>
        <end position="945"/>
    </location>
</feature>
<evidence type="ECO:0000256" key="3">
    <source>
        <dbReference type="SAM" id="MobiDB-lite"/>
    </source>
</evidence>
<name>A0A430M8P0_9HYPO</name>
<organism evidence="7 8">
    <name type="scientific">Fusarium euwallaceae</name>
    <dbReference type="NCBI Taxonomy" id="1147111"/>
    <lineage>
        <taxon>Eukaryota</taxon>
        <taxon>Fungi</taxon>
        <taxon>Dikarya</taxon>
        <taxon>Ascomycota</taxon>
        <taxon>Pezizomycotina</taxon>
        <taxon>Sordariomycetes</taxon>
        <taxon>Hypocreomycetidae</taxon>
        <taxon>Hypocreales</taxon>
        <taxon>Nectriaceae</taxon>
        <taxon>Fusarium</taxon>
        <taxon>Fusarium solani species complex</taxon>
    </lineage>
</organism>
<feature type="region of interest" description="Disordered" evidence="3">
    <location>
        <begin position="156"/>
        <end position="218"/>
    </location>
</feature>
<dbReference type="AlphaFoldDB" id="A0A430M8P0"/>
<protein>
    <submittedName>
        <fullName evidence="7">Uncharacterized protein</fullName>
    </submittedName>
</protein>
<feature type="domain" description="Nucleoside phosphorylase" evidence="4">
    <location>
        <begin position="10"/>
        <end position="297"/>
    </location>
</feature>
<dbReference type="GO" id="GO:0003824">
    <property type="term" value="F:catalytic activity"/>
    <property type="evidence" value="ECO:0007669"/>
    <property type="project" value="InterPro"/>
</dbReference>
<reference evidence="7 8" key="1">
    <citation type="submission" date="2017-06" db="EMBL/GenBank/DDBJ databases">
        <title>Comparative genomic analysis of Ambrosia Fusariam Clade fungi.</title>
        <authorList>
            <person name="Stajich J.E."/>
            <person name="Carrillo J."/>
            <person name="Kijimoto T."/>
            <person name="Eskalen A."/>
            <person name="O'Donnell K."/>
            <person name="Kasson M."/>
        </authorList>
    </citation>
    <scope>NUCLEOTIDE SEQUENCE [LARGE SCALE GENOMIC DNA]</scope>
    <source>
        <strain evidence="7 8">UCR1854</strain>
    </source>
</reference>
<evidence type="ECO:0000259" key="5">
    <source>
        <dbReference type="Pfam" id="PF22939"/>
    </source>
</evidence>
<dbReference type="InterPro" id="IPR054471">
    <property type="entry name" value="GPIID_WHD"/>
</dbReference>
<feature type="repeat" description="ANK" evidence="2">
    <location>
        <begin position="1049"/>
        <end position="1082"/>
    </location>
</feature>
<evidence type="ECO:0000313" key="7">
    <source>
        <dbReference type="EMBL" id="RTE84351.1"/>
    </source>
</evidence>
<dbReference type="PROSITE" id="PS50297">
    <property type="entry name" value="ANK_REP_REGION"/>
    <property type="match status" value="3"/>
</dbReference>
<dbReference type="Gene3D" id="3.40.50.1580">
    <property type="entry name" value="Nucleoside phosphorylase domain"/>
    <property type="match status" value="1"/>
</dbReference>
<dbReference type="InterPro" id="IPR035994">
    <property type="entry name" value="Nucleoside_phosphorylase_sf"/>
</dbReference>
<dbReference type="InterPro" id="IPR002110">
    <property type="entry name" value="Ankyrin_rpt"/>
</dbReference>
<dbReference type="GO" id="GO:0009116">
    <property type="term" value="P:nucleoside metabolic process"/>
    <property type="evidence" value="ECO:0007669"/>
    <property type="project" value="InterPro"/>
</dbReference>
<accession>A0A430M8P0</accession>
<dbReference type="Pfam" id="PF01048">
    <property type="entry name" value="PNP_UDP_1"/>
    <property type="match status" value="1"/>
</dbReference>
<dbReference type="PRINTS" id="PR01415">
    <property type="entry name" value="ANKYRIN"/>
</dbReference>
<dbReference type="Pfam" id="PF12796">
    <property type="entry name" value="Ank_2"/>
    <property type="match status" value="2"/>
</dbReference>
<keyword evidence="1" id="KW-0677">Repeat</keyword>
<comment type="caution">
    <text evidence="7">The sequence shown here is derived from an EMBL/GenBank/DDBJ whole genome shotgun (WGS) entry which is preliminary data.</text>
</comment>
<dbReference type="Gene3D" id="1.25.40.20">
    <property type="entry name" value="Ankyrin repeat-containing domain"/>
    <property type="match status" value="4"/>
</dbReference>
<dbReference type="InterPro" id="IPR056884">
    <property type="entry name" value="NPHP3-like_N"/>
</dbReference>
<dbReference type="SMART" id="SM00248">
    <property type="entry name" value="ANK"/>
    <property type="match status" value="9"/>
</dbReference>
<dbReference type="SUPFAM" id="SSF52540">
    <property type="entry name" value="P-loop containing nucleoside triphosphate hydrolases"/>
    <property type="match status" value="1"/>
</dbReference>
<keyword evidence="8" id="KW-1185">Reference proteome</keyword>
<feature type="compositionally biased region" description="Basic and acidic residues" evidence="3">
    <location>
        <begin position="161"/>
        <end position="203"/>
    </location>
</feature>